<dbReference type="Proteomes" id="UP001164250">
    <property type="component" value="Chromosome 13"/>
</dbReference>
<evidence type="ECO:0000313" key="2">
    <source>
        <dbReference type="Proteomes" id="UP001164250"/>
    </source>
</evidence>
<name>A0ACC0ZWR3_9ROSI</name>
<accession>A0ACC0ZWR3</accession>
<keyword evidence="2" id="KW-1185">Reference proteome</keyword>
<organism evidence="1 2">
    <name type="scientific">Pistacia atlantica</name>
    <dbReference type="NCBI Taxonomy" id="434234"/>
    <lineage>
        <taxon>Eukaryota</taxon>
        <taxon>Viridiplantae</taxon>
        <taxon>Streptophyta</taxon>
        <taxon>Embryophyta</taxon>
        <taxon>Tracheophyta</taxon>
        <taxon>Spermatophyta</taxon>
        <taxon>Magnoliopsida</taxon>
        <taxon>eudicotyledons</taxon>
        <taxon>Gunneridae</taxon>
        <taxon>Pentapetalae</taxon>
        <taxon>rosids</taxon>
        <taxon>malvids</taxon>
        <taxon>Sapindales</taxon>
        <taxon>Anacardiaceae</taxon>
        <taxon>Pistacia</taxon>
    </lineage>
</organism>
<dbReference type="EMBL" id="CM047909">
    <property type="protein sequence ID" value="KAJ0079413.1"/>
    <property type="molecule type" value="Genomic_DNA"/>
</dbReference>
<gene>
    <name evidence="1" type="ORF">Patl1_24410</name>
</gene>
<comment type="caution">
    <text evidence="1">The sequence shown here is derived from an EMBL/GenBank/DDBJ whole genome shotgun (WGS) entry which is preliminary data.</text>
</comment>
<reference evidence="2" key="1">
    <citation type="journal article" date="2023" name="G3 (Bethesda)">
        <title>Genome assembly and association tests identify interacting loci associated with vigor, precocity, and sex in interspecific pistachio rootstocks.</title>
        <authorList>
            <person name="Palmer W."/>
            <person name="Jacygrad E."/>
            <person name="Sagayaradj S."/>
            <person name="Cavanaugh K."/>
            <person name="Han R."/>
            <person name="Bertier L."/>
            <person name="Beede B."/>
            <person name="Kafkas S."/>
            <person name="Golino D."/>
            <person name="Preece J."/>
            <person name="Michelmore R."/>
        </authorList>
    </citation>
    <scope>NUCLEOTIDE SEQUENCE [LARGE SCALE GENOMIC DNA]</scope>
</reference>
<protein>
    <submittedName>
        <fullName evidence="1">Uncharacterized protein</fullName>
    </submittedName>
</protein>
<sequence>MWKRSNKALRIATMVNNTITCRRLIQEKEKNSRCFKGLCPNCITRYQKSKAASELMEDKIDPLLQQEVKFDRVSYPTIPLEKNFDKLRDDVSSRECKTQSARKVEEAKNNEEEIEEDVKKWLEDVDSIIVKADDLIKNQSSIGTDRKTRYQKSKATSELMEDKIDPLPQQEVKFDRVSYPTIPLEKNFDKLRDDVLKLTNARRKVQRKVEEAKNNVEEIEEDVKKWLEDVDSIIVKVEDLIKNQSSIGTDRETHYQNSKATSELMEDNIGPLLQQEKCFKKVSHPTIHKETWLRSNEDYLAFESKNSIVKNVWDALQDEEIYMMSVEYNRVRVYL</sequence>
<proteinExistence type="predicted"/>
<evidence type="ECO:0000313" key="1">
    <source>
        <dbReference type="EMBL" id="KAJ0079413.1"/>
    </source>
</evidence>